<dbReference type="Pfam" id="PF00135">
    <property type="entry name" value="COesterase"/>
    <property type="match status" value="1"/>
</dbReference>
<dbReference type="EMBL" id="VSRR010143634">
    <property type="protein sequence ID" value="MPD04945.1"/>
    <property type="molecule type" value="Genomic_DNA"/>
</dbReference>
<evidence type="ECO:0000256" key="1">
    <source>
        <dbReference type="ARBA" id="ARBA00023180"/>
    </source>
</evidence>
<dbReference type="Gene3D" id="3.40.50.1820">
    <property type="entry name" value="alpha/beta hydrolase"/>
    <property type="match status" value="1"/>
</dbReference>
<dbReference type="AlphaFoldDB" id="A0A5B7KJZ8"/>
<gene>
    <name evidence="4" type="ORF">E2C01_100659</name>
</gene>
<feature type="signal peptide" evidence="2">
    <location>
        <begin position="1"/>
        <end position="19"/>
    </location>
</feature>
<evidence type="ECO:0000313" key="5">
    <source>
        <dbReference type="Proteomes" id="UP000324222"/>
    </source>
</evidence>
<proteinExistence type="predicted"/>
<keyword evidence="1" id="KW-0325">Glycoprotein</keyword>
<dbReference type="InterPro" id="IPR002018">
    <property type="entry name" value="CarbesteraseB"/>
</dbReference>
<feature type="chain" id="PRO_5023149064" description="Carboxylesterase type B domain-containing protein" evidence="2">
    <location>
        <begin position="20"/>
        <end position="117"/>
    </location>
</feature>
<organism evidence="4 5">
    <name type="scientific">Portunus trituberculatus</name>
    <name type="common">Swimming crab</name>
    <name type="synonym">Neptunus trituberculatus</name>
    <dbReference type="NCBI Taxonomy" id="210409"/>
    <lineage>
        <taxon>Eukaryota</taxon>
        <taxon>Metazoa</taxon>
        <taxon>Ecdysozoa</taxon>
        <taxon>Arthropoda</taxon>
        <taxon>Crustacea</taxon>
        <taxon>Multicrustacea</taxon>
        <taxon>Malacostraca</taxon>
        <taxon>Eumalacostraca</taxon>
        <taxon>Eucarida</taxon>
        <taxon>Decapoda</taxon>
        <taxon>Pleocyemata</taxon>
        <taxon>Brachyura</taxon>
        <taxon>Eubrachyura</taxon>
        <taxon>Portunoidea</taxon>
        <taxon>Portunidae</taxon>
        <taxon>Portuninae</taxon>
        <taxon>Portunus</taxon>
    </lineage>
</organism>
<comment type="caution">
    <text evidence="4">The sequence shown here is derived from an EMBL/GenBank/DDBJ whole genome shotgun (WGS) entry which is preliminary data.</text>
</comment>
<protein>
    <recommendedName>
        <fullName evidence="3">Carboxylesterase type B domain-containing protein</fullName>
    </recommendedName>
</protein>
<name>A0A5B7KJZ8_PORTR</name>
<dbReference type="SUPFAM" id="SSF53474">
    <property type="entry name" value="alpha/beta-Hydrolases"/>
    <property type="match status" value="1"/>
</dbReference>
<evidence type="ECO:0000259" key="3">
    <source>
        <dbReference type="Pfam" id="PF00135"/>
    </source>
</evidence>
<keyword evidence="5" id="KW-1185">Reference proteome</keyword>
<evidence type="ECO:0000256" key="2">
    <source>
        <dbReference type="SAM" id="SignalP"/>
    </source>
</evidence>
<sequence>MKLLTAALVAAAVVEVALCGLQVVTEGGRIQGVGDATINGRTFHAFYSIPYARPPIGDYRFKVSYHRTYSKTFHFFWFISSIPPPPPLRSAPQRCFRLPGNAYCCGGSLVCKIYCSE</sequence>
<feature type="domain" description="Carboxylesterase type B" evidence="3">
    <location>
        <begin position="22"/>
        <end position="67"/>
    </location>
</feature>
<dbReference type="InterPro" id="IPR029058">
    <property type="entry name" value="AB_hydrolase_fold"/>
</dbReference>
<dbReference type="Proteomes" id="UP000324222">
    <property type="component" value="Unassembled WGS sequence"/>
</dbReference>
<dbReference type="OrthoDB" id="19653at2759"/>
<keyword evidence="2" id="KW-0732">Signal</keyword>
<accession>A0A5B7KJZ8</accession>
<reference evidence="4 5" key="1">
    <citation type="submission" date="2019-05" db="EMBL/GenBank/DDBJ databases">
        <title>Another draft genome of Portunus trituberculatus and its Hox gene families provides insights of decapod evolution.</title>
        <authorList>
            <person name="Jeong J.-H."/>
            <person name="Song I."/>
            <person name="Kim S."/>
            <person name="Choi T."/>
            <person name="Kim D."/>
            <person name="Ryu S."/>
            <person name="Kim W."/>
        </authorList>
    </citation>
    <scope>NUCLEOTIDE SEQUENCE [LARGE SCALE GENOMIC DNA]</scope>
    <source>
        <tissue evidence="4">Muscle</tissue>
    </source>
</reference>
<evidence type="ECO:0000313" key="4">
    <source>
        <dbReference type="EMBL" id="MPD04945.1"/>
    </source>
</evidence>